<reference evidence="1 2" key="1">
    <citation type="journal article" date="2022" name="Plant J.">
        <title>Chromosome-level genome of Camellia lanceoleosa provides a valuable resource for understanding genome evolution and self-incompatibility.</title>
        <authorList>
            <person name="Gong W."/>
            <person name="Xiao S."/>
            <person name="Wang L."/>
            <person name="Liao Z."/>
            <person name="Chang Y."/>
            <person name="Mo W."/>
            <person name="Hu G."/>
            <person name="Li W."/>
            <person name="Zhao G."/>
            <person name="Zhu H."/>
            <person name="Hu X."/>
            <person name="Ji K."/>
            <person name="Xiang X."/>
            <person name="Song Q."/>
            <person name="Yuan D."/>
            <person name="Jin S."/>
            <person name="Zhang L."/>
        </authorList>
    </citation>
    <scope>NUCLEOTIDE SEQUENCE [LARGE SCALE GENOMIC DNA]</scope>
    <source>
        <strain evidence="1">SQ_2022a</strain>
    </source>
</reference>
<keyword evidence="2" id="KW-1185">Reference proteome</keyword>
<comment type="caution">
    <text evidence="1">The sequence shown here is derived from an EMBL/GenBank/DDBJ whole genome shotgun (WGS) entry which is preliminary data.</text>
</comment>
<protein>
    <submittedName>
        <fullName evidence="1">Uncharacterized protein</fullName>
    </submittedName>
</protein>
<dbReference type="EMBL" id="CM045772">
    <property type="protein sequence ID" value="KAI7986529.1"/>
    <property type="molecule type" value="Genomic_DNA"/>
</dbReference>
<organism evidence="1 2">
    <name type="scientific">Camellia lanceoleosa</name>
    <dbReference type="NCBI Taxonomy" id="1840588"/>
    <lineage>
        <taxon>Eukaryota</taxon>
        <taxon>Viridiplantae</taxon>
        <taxon>Streptophyta</taxon>
        <taxon>Embryophyta</taxon>
        <taxon>Tracheophyta</taxon>
        <taxon>Spermatophyta</taxon>
        <taxon>Magnoliopsida</taxon>
        <taxon>eudicotyledons</taxon>
        <taxon>Gunneridae</taxon>
        <taxon>Pentapetalae</taxon>
        <taxon>asterids</taxon>
        <taxon>Ericales</taxon>
        <taxon>Theaceae</taxon>
        <taxon>Camellia</taxon>
    </lineage>
</organism>
<accession>A0ACC0FCW3</accession>
<proteinExistence type="predicted"/>
<dbReference type="Proteomes" id="UP001060215">
    <property type="component" value="Chromosome 15"/>
</dbReference>
<gene>
    <name evidence="1" type="ORF">LOK49_LG14G00873</name>
</gene>
<sequence>MEDSNCRKPDCCGMLKEREGSNGLMRGNNDSTSSKTLKNDRYDCFQSKLHRHDDYSREVLSMFPLQSYAEYPPLQLV</sequence>
<name>A0ACC0FCW3_9ERIC</name>
<evidence type="ECO:0000313" key="2">
    <source>
        <dbReference type="Proteomes" id="UP001060215"/>
    </source>
</evidence>
<evidence type="ECO:0000313" key="1">
    <source>
        <dbReference type="EMBL" id="KAI7986529.1"/>
    </source>
</evidence>